<keyword evidence="4" id="KW-0812">Transmembrane</keyword>
<feature type="compositionally biased region" description="Polar residues" evidence="8">
    <location>
        <begin position="27"/>
        <end position="37"/>
    </location>
</feature>
<feature type="compositionally biased region" description="Polar residues" evidence="8">
    <location>
        <begin position="333"/>
        <end position="350"/>
    </location>
</feature>
<dbReference type="EMBL" id="RQTK01000346">
    <property type="protein sequence ID" value="RUS81280.1"/>
    <property type="molecule type" value="Genomic_DNA"/>
</dbReference>
<dbReference type="Pfam" id="PF05781">
    <property type="entry name" value="MRVI1"/>
    <property type="match status" value="1"/>
</dbReference>
<keyword evidence="6" id="KW-0175">Coiled coil</keyword>
<keyword evidence="3" id="KW-0963">Cytoplasm</keyword>
<dbReference type="STRING" id="188477.A0A3S0ZMM0"/>
<dbReference type="Proteomes" id="UP000271974">
    <property type="component" value="Unassembled WGS sequence"/>
</dbReference>
<evidence type="ECO:0000256" key="3">
    <source>
        <dbReference type="ARBA" id="ARBA00022490"/>
    </source>
</evidence>
<evidence type="ECO:0000256" key="6">
    <source>
        <dbReference type="ARBA" id="ARBA00023054"/>
    </source>
</evidence>
<dbReference type="GO" id="GO:0016020">
    <property type="term" value="C:membrane"/>
    <property type="evidence" value="ECO:0007669"/>
    <property type="project" value="UniProtKB-SubCell"/>
</dbReference>
<evidence type="ECO:0000313" key="9">
    <source>
        <dbReference type="EMBL" id="RUS81280.1"/>
    </source>
</evidence>
<evidence type="ECO:0000256" key="4">
    <source>
        <dbReference type="ARBA" id="ARBA00022692"/>
    </source>
</evidence>
<gene>
    <name evidence="9" type="ORF">EGW08_010954</name>
</gene>
<feature type="compositionally biased region" description="Low complexity" evidence="8">
    <location>
        <begin position="878"/>
        <end position="891"/>
    </location>
</feature>
<dbReference type="OrthoDB" id="10062605at2759"/>
<protein>
    <submittedName>
        <fullName evidence="9">Uncharacterized protein</fullName>
    </submittedName>
</protein>
<evidence type="ECO:0000256" key="7">
    <source>
        <dbReference type="ARBA" id="ARBA00023136"/>
    </source>
</evidence>
<feature type="region of interest" description="Disordered" evidence="8">
    <location>
        <begin position="833"/>
        <end position="898"/>
    </location>
</feature>
<dbReference type="GO" id="GO:0005737">
    <property type="term" value="C:cytoplasm"/>
    <property type="evidence" value="ECO:0007669"/>
    <property type="project" value="UniProtKB-SubCell"/>
</dbReference>
<keyword evidence="7" id="KW-0472">Membrane</keyword>
<feature type="region of interest" description="Disordered" evidence="8">
    <location>
        <begin position="448"/>
        <end position="503"/>
    </location>
</feature>
<keyword evidence="10" id="KW-1185">Reference proteome</keyword>
<feature type="compositionally biased region" description="Low complexity" evidence="8">
    <location>
        <begin position="382"/>
        <end position="391"/>
    </location>
</feature>
<feature type="compositionally biased region" description="Low complexity" evidence="8">
    <location>
        <begin position="262"/>
        <end position="321"/>
    </location>
</feature>
<feature type="compositionally biased region" description="Gly residues" evidence="8">
    <location>
        <begin position="835"/>
        <end position="845"/>
    </location>
</feature>
<feature type="region of interest" description="Disordered" evidence="8">
    <location>
        <begin position="1005"/>
        <end position="1024"/>
    </location>
</feature>
<evidence type="ECO:0000256" key="8">
    <source>
        <dbReference type="SAM" id="MobiDB-lite"/>
    </source>
</evidence>
<feature type="compositionally biased region" description="Polar residues" evidence="8">
    <location>
        <begin position="237"/>
        <end position="258"/>
    </location>
</feature>
<evidence type="ECO:0000256" key="2">
    <source>
        <dbReference type="ARBA" id="ARBA00004496"/>
    </source>
</evidence>
<reference evidence="9 10" key="1">
    <citation type="submission" date="2019-01" db="EMBL/GenBank/DDBJ databases">
        <title>A draft genome assembly of the solar-powered sea slug Elysia chlorotica.</title>
        <authorList>
            <person name="Cai H."/>
            <person name="Li Q."/>
            <person name="Fang X."/>
            <person name="Li J."/>
            <person name="Curtis N.E."/>
            <person name="Altenburger A."/>
            <person name="Shibata T."/>
            <person name="Feng M."/>
            <person name="Maeda T."/>
            <person name="Schwartz J.A."/>
            <person name="Shigenobu S."/>
            <person name="Lundholm N."/>
            <person name="Nishiyama T."/>
            <person name="Yang H."/>
            <person name="Hasebe M."/>
            <person name="Li S."/>
            <person name="Pierce S.K."/>
            <person name="Wang J."/>
        </authorList>
    </citation>
    <scope>NUCLEOTIDE SEQUENCE [LARGE SCALE GENOMIC DNA]</scope>
    <source>
        <strain evidence="9">EC2010</strain>
        <tissue evidence="9">Whole organism of an adult</tissue>
    </source>
</reference>
<name>A0A3S0ZMM0_ELYCH</name>
<evidence type="ECO:0000313" key="10">
    <source>
        <dbReference type="Proteomes" id="UP000271974"/>
    </source>
</evidence>
<keyword evidence="5" id="KW-1133">Transmembrane helix</keyword>
<dbReference type="AlphaFoldDB" id="A0A3S0ZMM0"/>
<evidence type="ECO:0000256" key="5">
    <source>
        <dbReference type="ARBA" id="ARBA00022989"/>
    </source>
</evidence>
<organism evidence="9 10">
    <name type="scientific">Elysia chlorotica</name>
    <name type="common">Eastern emerald elysia</name>
    <name type="synonym">Sea slug</name>
    <dbReference type="NCBI Taxonomy" id="188477"/>
    <lineage>
        <taxon>Eukaryota</taxon>
        <taxon>Metazoa</taxon>
        <taxon>Spiralia</taxon>
        <taxon>Lophotrochozoa</taxon>
        <taxon>Mollusca</taxon>
        <taxon>Gastropoda</taxon>
        <taxon>Heterobranchia</taxon>
        <taxon>Euthyneura</taxon>
        <taxon>Panpulmonata</taxon>
        <taxon>Sacoglossa</taxon>
        <taxon>Placobranchoidea</taxon>
        <taxon>Plakobranchidae</taxon>
        <taxon>Elysia</taxon>
    </lineage>
</organism>
<feature type="region of interest" description="Disordered" evidence="8">
    <location>
        <begin position="214"/>
        <end position="422"/>
    </location>
</feature>
<feature type="compositionally biased region" description="Low complexity" evidence="8">
    <location>
        <begin position="79"/>
        <end position="121"/>
    </location>
</feature>
<evidence type="ECO:0000256" key="1">
    <source>
        <dbReference type="ARBA" id="ARBA00004167"/>
    </source>
</evidence>
<dbReference type="PANTHER" id="PTHR15352:SF1">
    <property type="entry name" value="KASH5-LIKE COILED-COIL DOMAIN-CONTAINING PROTEIN"/>
    <property type="match status" value="1"/>
</dbReference>
<comment type="subcellular location">
    <subcellularLocation>
        <location evidence="2">Cytoplasm</location>
    </subcellularLocation>
    <subcellularLocation>
        <location evidence="1">Membrane</location>
        <topology evidence="1">Single-pass membrane protein</topology>
    </subcellularLocation>
</comment>
<feature type="compositionally biased region" description="Low complexity" evidence="8">
    <location>
        <begin position="38"/>
        <end position="56"/>
    </location>
</feature>
<feature type="compositionally biased region" description="Low complexity" evidence="8">
    <location>
        <begin position="128"/>
        <end position="150"/>
    </location>
</feature>
<dbReference type="PANTHER" id="PTHR15352">
    <property type="entry name" value="LYMPHOID-RESTRICTED MEMBRANE PROTEIN, JAW1"/>
    <property type="match status" value="1"/>
</dbReference>
<sequence>MPGTMNHNSLNATGIISGTHRDIPGSKASTGTRRPSSQQQQQQQQQHLHKQQLPQQLHRRQTAHEKVVHSHGPPKHSGHSPSKTVASKTQPHSASPSSSTATPSTLSPSPTASKPSASKPSVSPPVPSLSLQPAPPYSSSSSTSSLSSQPLPVPCPGSSGILSTTQLYPNNAALLAACGVPRPTSPQLSPNSKLASVFSSYPSLKPSPGAFCYPPAPSTSQMPSDVPSETVPDNELDLSSPSNLTETSQDFVSDSGTLPANPASRPSSISLSSSSMPSHCDSENNIATTTTTNTNNNNNINNNTKNNINDVNNINNNNNNNSISAVSAHVPPQGQTSRLSSDQPQVSLPSHQAMGDLGTLPGQSASQQVTPGTVRDDPSPSLPGGSSARSGCSKSELQVPREKAVVVPSSPPTPHRGHLVTQTAPPVAPTRLAQLRQNNLAIKKQMKTKTMKLPELSETSEHVTDETTPTDSAPPLQPLPPPKSRRSGVAALNSDRLPPTAKVMPQISVTDEDGEDVNMPASPPVVPGGGDADHSTPLTLPQSFLRKLGLSVEDDEKDVTIDQLSEKEVESKFVTLSLAFKTDKLTLDQRVIVQERARDIAEQNVDVELQGIRDAIETLGDLSCKPQVREVVDKIRLHIDILEISAATVSSRAEVFGAVQQERRLCKAMEVMVLYTENLRRIRAKEESEVQEARKVLSERSSSGYSLDVDSGISRRSMSVCGFSPGVRTMRRRSEVALPRILGGTGSPSPAQENDLFQAERLFASSNPLTNSQQGAEDEEGPKARFQSAVASTTMQHAVTATIRRASIDKQRSVSVFAGSPFAPNGAVLGKAAGEAGGPGGGTGVSGDASRVNPASLRKTSPQPTLGVTLEDDGDSCAASETSTSETPTPARKVSQDEQAYRKGFEQGLKAKLSDSLTELRDQQNSISRSLETVMDRVDQGQAEDAELMASSTRLESLISFLTKVREFLISYDWRSNKTAIRNIAGVAFLMLALLMMFLSPPVPAHTRASSMEPPSNLPEPPKD</sequence>
<feature type="region of interest" description="Disordered" evidence="8">
    <location>
        <begin position="768"/>
        <end position="787"/>
    </location>
</feature>
<feature type="compositionally biased region" description="Polar residues" evidence="8">
    <location>
        <begin position="1"/>
        <end position="16"/>
    </location>
</feature>
<dbReference type="InterPro" id="IPR008677">
    <property type="entry name" value="MRVI1"/>
</dbReference>
<accession>A0A3S0ZMM0</accession>
<feature type="region of interest" description="Disordered" evidence="8">
    <location>
        <begin position="1"/>
        <end position="154"/>
    </location>
</feature>
<comment type="caution">
    <text evidence="9">The sequence shown here is derived from an EMBL/GenBank/DDBJ whole genome shotgun (WGS) entry which is preliminary data.</text>
</comment>
<proteinExistence type="predicted"/>
<feature type="compositionally biased region" description="Polar residues" evidence="8">
    <location>
        <begin position="361"/>
        <end position="371"/>
    </location>
</feature>